<dbReference type="Pfam" id="PF20182">
    <property type="entry name" value="DUF6545"/>
    <property type="match status" value="1"/>
</dbReference>
<feature type="transmembrane region" description="Helical" evidence="1">
    <location>
        <begin position="6"/>
        <end position="24"/>
    </location>
</feature>
<evidence type="ECO:0000313" key="3">
    <source>
        <dbReference type="EMBL" id="MCT2593535.1"/>
    </source>
</evidence>
<protein>
    <recommendedName>
        <fullName evidence="2">DUF6545 domain-containing protein</fullName>
    </recommendedName>
</protein>
<keyword evidence="1" id="KW-0812">Transmembrane</keyword>
<feature type="transmembrane region" description="Helical" evidence="1">
    <location>
        <begin position="182"/>
        <end position="207"/>
    </location>
</feature>
<dbReference type="InterPro" id="IPR046675">
    <property type="entry name" value="DUF6545"/>
</dbReference>
<feature type="domain" description="DUF6545" evidence="2">
    <location>
        <begin position="252"/>
        <end position="383"/>
    </location>
</feature>
<proteinExistence type="predicted"/>
<comment type="caution">
    <text evidence="3">The sequence shown here is derived from an EMBL/GenBank/DDBJ whole genome shotgun (WGS) entry which is preliminary data.</text>
</comment>
<dbReference type="InterPro" id="IPR050039">
    <property type="entry name" value="MAB_1171c-like"/>
</dbReference>
<feature type="transmembrane region" description="Helical" evidence="1">
    <location>
        <begin position="104"/>
        <end position="123"/>
    </location>
</feature>
<feature type="transmembrane region" description="Helical" evidence="1">
    <location>
        <begin position="73"/>
        <end position="92"/>
    </location>
</feature>
<gene>
    <name evidence="3" type="ORF">LHJ74_27140</name>
</gene>
<keyword evidence="1" id="KW-1133">Transmembrane helix</keyword>
<sequence length="411" mass="44928">MTDPTPVYWFCSAAAWATLTYKLHDLRRAPRNPMRWAVCVTLFLAATAVFFAAPRAIARVNSVTGVHNCSAPLVYSLLIALSSSSLALIAFWRHPPERARLIARHWVVTYTLLIVCLNVLFFLGDAPVERRLDFDTYYANTPYIAESILVYLLALAVAMIQLIRTGAHWAQIAGRAWLRRGLWFIVAGAVGGLLFALSKLVAVVARWTGRNWDALSTDVAPVFATLGLVVSATGYALPAGGEHLTRLRGRFARYRAYRDLYPLWDALRRAVPAIVPPARLPWWDLELRLTRRLAEINDGRLALRSHTDPQAAATALRLGRESSLSGTDLQAVVDATRLKSAVAAKAVNRKFAPADEPSEQTPRGGADGAGELAWLTKVSRAYAHSPVVAAAVVGPAERDPDGRNHASAPGQ</sequence>
<organism evidence="3 4">
    <name type="scientific">Streptomyces gossypii</name>
    <dbReference type="NCBI Taxonomy" id="2883101"/>
    <lineage>
        <taxon>Bacteria</taxon>
        <taxon>Bacillati</taxon>
        <taxon>Actinomycetota</taxon>
        <taxon>Actinomycetes</taxon>
        <taxon>Kitasatosporales</taxon>
        <taxon>Streptomycetaceae</taxon>
        <taxon>Streptomyces</taxon>
    </lineage>
</organism>
<accession>A0ABT2K048</accession>
<dbReference type="EMBL" id="JAJAGO010000014">
    <property type="protein sequence ID" value="MCT2593535.1"/>
    <property type="molecule type" value="Genomic_DNA"/>
</dbReference>
<reference evidence="3 4" key="1">
    <citation type="submission" date="2021-10" db="EMBL/GenBank/DDBJ databases">
        <title>Streptomyces gossypii sp. nov., isolated from soil collected from cotton field.</title>
        <authorList>
            <person name="Ge X."/>
            <person name="Chen X."/>
            <person name="Liu W."/>
        </authorList>
    </citation>
    <scope>NUCLEOTIDE SEQUENCE [LARGE SCALE GENOMIC DNA]</scope>
    <source>
        <strain evidence="3 4">N2-109</strain>
    </source>
</reference>
<evidence type="ECO:0000313" key="4">
    <source>
        <dbReference type="Proteomes" id="UP001156389"/>
    </source>
</evidence>
<dbReference type="NCBIfam" id="NF042915">
    <property type="entry name" value="MAB_1171c_fam"/>
    <property type="match status" value="1"/>
</dbReference>
<keyword evidence="4" id="KW-1185">Reference proteome</keyword>
<dbReference type="RefSeq" id="WP_260220910.1">
    <property type="nucleotide sequence ID" value="NZ_JAJAGO010000014.1"/>
</dbReference>
<dbReference type="Proteomes" id="UP001156389">
    <property type="component" value="Unassembled WGS sequence"/>
</dbReference>
<name>A0ABT2K048_9ACTN</name>
<feature type="transmembrane region" description="Helical" evidence="1">
    <location>
        <begin position="219"/>
        <end position="238"/>
    </location>
</feature>
<evidence type="ECO:0000256" key="1">
    <source>
        <dbReference type="SAM" id="Phobius"/>
    </source>
</evidence>
<evidence type="ECO:0000259" key="2">
    <source>
        <dbReference type="Pfam" id="PF20182"/>
    </source>
</evidence>
<keyword evidence="1" id="KW-0472">Membrane</keyword>
<feature type="transmembrane region" description="Helical" evidence="1">
    <location>
        <begin position="36"/>
        <end position="53"/>
    </location>
</feature>
<feature type="transmembrane region" description="Helical" evidence="1">
    <location>
        <begin position="143"/>
        <end position="162"/>
    </location>
</feature>